<accession>A0A8H3KU46</accession>
<name>A0A8H3KU46_9GLOM</name>
<feature type="domain" description="MULE transposase" evidence="1">
    <location>
        <begin position="106"/>
        <end position="191"/>
    </location>
</feature>
<sequence length="265" mass="31337">MLADIEKYVIQGRMDSAFIYPLLKHDYPDQPIYKKDLYNAVYQFCQKNNPGDTDASQMLELLIKWKDFDPLWIVKLRLDPISKKLKSLLWMSPTQRELYNKYNDITIIDTTYNTNRFQMMLCIMAVIDNNYKSRIVAFAIIDDETLNTYQWLFDAILTETGISPKVIFTDSDPSMIQSIKEIYPDTKHLLSVKYLSDILYINKESWTIPWIHKKFTTGAQSTQRIESINKHIYDKVDRATSLCDLLLSIKDHVKNEKHFEYFELE</sequence>
<evidence type="ECO:0000259" key="1">
    <source>
        <dbReference type="Pfam" id="PF10551"/>
    </source>
</evidence>
<dbReference type="Pfam" id="PF10551">
    <property type="entry name" value="MULE"/>
    <property type="match status" value="1"/>
</dbReference>
<protein>
    <submittedName>
        <fullName evidence="2">Protein FAR1-related sequence 5-like</fullName>
    </submittedName>
</protein>
<dbReference type="OrthoDB" id="2395297at2759"/>
<dbReference type="Proteomes" id="UP000615446">
    <property type="component" value="Unassembled WGS sequence"/>
</dbReference>
<gene>
    <name evidence="2" type="ORF">RCL2_000155400</name>
</gene>
<comment type="caution">
    <text evidence="2">The sequence shown here is derived from an EMBL/GenBank/DDBJ whole genome shotgun (WGS) entry which is preliminary data.</text>
</comment>
<reference evidence="2" key="1">
    <citation type="submission" date="2019-10" db="EMBL/GenBank/DDBJ databases">
        <title>Conservation and host-specific expression of non-tandemly repeated heterogenous ribosome RNA gene in arbuscular mycorrhizal fungi.</title>
        <authorList>
            <person name="Maeda T."/>
            <person name="Kobayashi Y."/>
            <person name="Nakagawa T."/>
            <person name="Ezawa T."/>
            <person name="Yamaguchi K."/>
            <person name="Bino T."/>
            <person name="Nishimoto Y."/>
            <person name="Shigenobu S."/>
            <person name="Kawaguchi M."/>
        </authorList>
    </citation>
    <scope>NUCLEOTIDE SEQUENCE</scope>
    <source>
        <strain evidence="2">HR1</strain>
    </source>
</reference>
<evidence type="ECO:0000313" key="3">
    <source>
        <dbReference type="Proteomes" id="UP000615446"/>
    </source>
</evidence>
<dbReference type="PANTHER" id="PTHR47718:SF3">
    <property type="entry name" value="PROTEIN FAR1-RELATED SEQUENCE 5-LIKE"/>
    <property type="match status" value="1"/>
</dbReference>
<organism evidence="2 3">
    <name type="scientific">Rhizophagus clarus</name>
    <dbReference type="NCBI Taxonomy" id="94130"/>
    <lineage>
        <taxon>Eukaryota</taxon>
        <taxon>Fungi</taxon>
        <taxon>Fungi incertae sedis</taxon>
        <taxon>Mucoromycota</taxon>
        <taxon>Glomeromycotina</taxon>
        <taxon>Glomeromycetes</taxon>
        <taxon>Glomerales</taxon>
        <taxon>Glomeraceae</taxon>
        <taxon>Rhizophagus</taxon>
    </lineage>
</organism>
<dbReference type="InterPro" id="IPR018289">
    <property type="entry name" value="MULE_transposase_dom"/>
</dbReference>
<dbReference type="AlphaFoldDB" id="A0A8H3KU46"/>
<dbReference type="EMBL" id="BLAL01000011">
    <property type="protein sequence ID" value="GES74053.1"/>
    <property type="molecule type" value="Genomic_DNA"/>
</dbReference>
<dbReference type="PANTHER" id="PTHR47718">
    <property type="entry name" value="OS01G0519700 PROTEIN"/>
    <property type="match status" value="1"/>
</dbReference>
<proteinExistence type="predicted"/>
<evidence type="ECO:0000313" key="2">
    <source>
        <dbReference type="EMBL" id="GES74053.1"/>
    </source>
</evidence>